<reference evidence="5 6" key="1">
    <citation type="submission" date="2023-07" db="EMBL/GenBank/DDBJ databases">
        <title>Sorghum-associated microbial communities from plants grown in Nebraska, USA.</title>
        <authorList>
            <person name="Schachtman D."/>
        </authorList>
    </citation>
    <scope>NUCLEOTIDE SEQUENCE [LARGE SCALE GENOMIC DNA]</scope>
    <source>
        <strain evidence="5 6">BE240</strain>
    </source>
</reference>
<keyword evidence="2 3" id="KW-0732">Signal</keyword>
<dbReference type="InterPro" id="IPR028081">
    <property type="entry name" value="Leu-bd"/>
</dbReference>
<sequence length="418" mass="46264">MKIKLLSILAGVGMAMSNVQPALAQAQTEPIKFALCYDLSKVYAFAVPQVAQAARDYAQILNQKGGIEGHPVEILVQDHGNEPQRGIECYEKMKREGAITFDFFSTPVGRALLPRAMQDNNVMISSFTGRSDAVDGDVFKWIFPIGPTYWSQAANNIQYIKSKSNNNLKGVKIAFFYLDTAFGLEPIGVLKTLAAKEGFDLQLFPNPLPGNNQSGAWSQIRRFNPDWVISWNLGNMHVVASREMKRNAMPMDKYIAVNWFNEVDIANIGADAAKGIKRGTNVVGGQEHPLIQQILKDLYDKGKGNGDRKHTNDIFYNTGLATYAPVFEGARLAIKQYGWPLTSDKMKRGLESLRNFDANGLIAPVTVTAKDHGGGGKTRIDMWDGAKWVPETGWFSAYDDVVQESAKKESAEFAKSKQ</sequence>
<dbReference type="RefSeq" id="WP_008905457.1">
    <property type="nucleotide sequence ID" value="NZ_JAVDWE010000014.1"/>
</dbReference>
<evidence type="ECO:0000313" key="6">
    <source>
        <dbReference type="Proteomes" id="UP001265550"/>
    </source>
</evidence>
<protein>
    <submittedName>
        <fullName evidence="5">Branched-chain amino acid transport system substrate-binding protein</fullName>
    </submittedName>
</protein>
<proteinExistence type="inferred from homology"/>
<dbReference type="Proteomes" id="UP001265550">
    <property type="component" value="Unassembled WGS sequence"/>
</dbReference>
<comment type="similarity">
    <text evidence="1">Belongs to the leucine-binding protein family.</text>
</comment>
<organism evidence="5 6">
    <name type="scientific">Hydrogenophaga laconesensis</name>
    <dbReference type="NCBI Taxonomy" id="1805971"/>
    <lineage>
        <taxon>Bacteria</taxon>
        <taxon>Pseudomonadati</taxon>
        <taxon>Pseudomonadota</taxon>
        <taxon>Betaproteobacteria</taxon>
        <taxon>Burkholderiales</taxon>
        <taxon>Comamonadaceae</taxon>
        <taxon>Hydrogenophaga</taxon>
    </lineage>
</organism>
<dbReference type="EMBL" id="JAVDWE010000014">
    <property type="protein sequence ID" value="MDR7096474.1"/>
    <property type="molecule type" value="Genomic_DNA"/>
</dbReference>
<dbReference type="CDD" id="cd06334">
    <property type="entry name" value="PBP1_ABC_ligand_binding-like"/>
    <property type="match status" value="1"/>
</dbReference>
<evidence type="ECO:0000256" key="3">
    <source>
        <dbReference type="SAM" id="SignalP"/>
    </source>
</evidence>
<gene>
    <name evidence="5" type="ORF">J2X09_004231</name>
</gene>
<dbReference type="PANTHER" id="PTHR47235:SF1">
    <property type="entry name" value="BLR6548 PROTEIN"/>
    <property type="match status" value="1"/>
</dbReference>
<dbReference type="InterPro" id="IPR028082">
    <property type="entry name" value="Peripla_BP_I"/>
</dbReference>
<dbReference type="SUPFAM" id="SSF53822">
    <property type="entry name" value="Periplasmic binding protein-like I"/>
    <property type="match status" value="1"/>
</dbReference>
<feature type="chain" id="PRO_5046078549" evidence="3">
    <location>
        <begin position="25"/>
        <end position="418"/>
    </location>
</feature>
<evidence type="ECO:0000256" key="1">
    <source>
        <dbReference type="ARBA" id="ARBA00010062"/>
    </source>
</evidence>
<dbReference type="Pfam" id="PF13458">
    <property type="entry name" value="Peripla_BP_6"/>
    <property type="match status" value="1"/>
</dbReference>
<accession>A0ABU1VG78</accession>
<dbReference type="Gene3D" id="3.40.50.2300">
    <property type="match status" value="2"/>
</dbReference>
<dbReference type="PANTHER" id="PTHR47235">
    <property type="entry name" value="BLR6548 PROTEIN"/>
    <property type="match status" value="1"/>
</dbReference>
<name>A0ABU1VG78_9BURK</name>
<evidence type="ECO:0000313" key="5">
    <source>
        <dbReference type="EMBL" id="MDR7096474.1"/>
    </source>
</evidence>
<comment type="caution">
    <text evidence="5">The sequence shown here is derived from an EMBL/GenBank/DDBJ whole genome shotgun (WGS) entry which is preliminary data.</text>
</comment>
<feature type="signal peptide" evidence="3">
    <location>
        <begin position="1"/>
        <end position="24"/>
    </location>
</feature>
<keyword evidence="6" id="KW-1185">Reference proteome</keyword>
<evidence type="ECO:0000256" key="2">
    <source>
        <dbReference type="ARBA" id="ARBA00022729"/>
    </source>
</evidence>
<evidence type="ECO:0000259" key="4">
    <source>
        <dbReference type="Pfam" id="PF13458"/>
    </source>
</evidence>
<feature type="domain" description="Leucine-binding protein" evidence="4">
    <location>
        <begin position="30"/>
        <end position="380"/>
    </location>
</feature>